<dbReference type="Proteomes" id="UP001066276">
    <property type="component" value="Chromosome 7"/>
</dbReference>
<sequence>MLWRNRPPTPRPLHHLLCIVNSNPLWDSRAREALSPQCVSPVAPSTSLRGVVFPGRDPRPLDPNGEESGSTNSGAA</sequence>
<protein>
    <submittedName>
        <fullName evidence="2">Uncharacterized protein</fullName>
    </submittedName>
</protein>
<proteinExistence type="predicted"/>
<evidence type="ECO:0000313" key="2">
    <source>
        <dbReference type="EMBL" id="KAJ1122414.1"/>
    </source>
</evidence>
<evidence type="ECO:0000256" key="1">
    <source>
        <dbReference type="SAM" id="MobiDB-lite"/>
    </source>
</evidence>
<dbReference type="EMBL" id="JANPWB010000011">
    <property type="protein sequence ID" value="KAJ1122414.1"/>
    <property type="molecule type" value="Genomic_DNA"/>
</dbReference>
<organism evidence="2 3">
    <name type="scientific">Pleurodeles waltl</name>
    <name type="common">Iberian ribbed newt</name>
    <dbReference type="NCBI Taxonomy" id="8319"/>
    <lineage>
        <taxon>Eukaryota</taxon>
        <taxon>Metazoa</taxon>
        <taxon>Chordata</taxon>
        <taxon>Craniata</taxon>
        <taxon>Vertebrata</taxon>
        <taxon>Euteleostomi</taxon>
        <taxon>Amphibia</taxon>
        <taxon>Batrachia</taxon>
        <taxon>Caudata</taxon>
        <taxon>Salamandroidea</taxon>
        <taxon>Salamandridae</taxon>
        <taxon>Pleurodelinae</taxon>
        <taxon>Pleurodeles</taxon>
    </lineage>
</organism>
<accession>A0AAV7P3U9</accession>
<comment type="caution">
    <text evidence="2">The sequence shown here is derived from an EMBL/GenBank/DDBJ whole genome shotgun (WGS) entry which is preliminary data.</text>
</comment>
<evidence type="ECO:0000313" key="3">
    <source>
        <dbReference type="Proteomes" id="UP001066276"/>
    </source>
</evidence>
<feature type="compositionally biased region" description="Polar residues" evidence="1">
    <location>
        <begin position="67"/>
        <end position="76"/>
    </location>
</feature>
<dbReference type="AlphaFoldDB" id="A0AAV7P3U9"/>
<feature type="region of interest" description="Disordered" evidence="1">
    <location>
        <begin position="40"/>
        <end position="76"/>
    </location>
</feature>
<reference evidence="2" key="1">
    <citation type="journal article" date="2022" name="bioRxiv">
        <title>Sequencing and chromosome-scale assembly of the giantPleurodeles waltlgenome.</title>
        <authorList>
            <person name="Brown T."/>
            <person name="Elewa A."/>
            <person name="Iarovenko S."/>
            <person name="Subramanian E."/>
            <person name="Araus A.J."/>
            <person name="Petzold A."/>
            <person name="Susuki M."/>
            <person name="Suzuki K.-i.T."/>
            <person name="Hayashi T."/>
            <person name="Toyoda A."/>
            <person name="Oliveira C."/>
            <person name="Osipova E."/>
            <person name="Leigh N.D."/>
            <person name="Simon A."/>
            <person name="Yun M.H."/>
        </authorList>
    </citation>
    <scope>NUCLEOTIDE SEQUENCE</scope>
    <source>
        <strain evidence="2">20211129_DDA</strain>
        <tissue evidence="2">Liver</tissue>
    </source>
</reference>
<gene>
    <name evidence="2" type="ORF">NDU88_000901</name>
</gene>
<keyword evidence="3" id="KW-1185">Reference proteome</keyword>
<name>A0AAV7P3U9_PLEWA</name>